<feature type="compositionally biased region" description="Gly residues" evidence="6">
    <location>
        <begin position="1"/>
        <end position="13"/>
    </location>
</feature>
<dbReference type="GO" id="GO:0016887">
    <property type="term" value="F:ATP hydrolysis activity"/>
    <property type="evidence" value="ECO:0007669"/>
    <property type="project" value="InterPro"/>
</dbReference>
<dbReference type="SUPFAM" id="SSF52540">
    <property type="entry name" value="P-loop containing nucleoside triphosphate hydrolases"/>
    <property type="match status" value="1"/>
</dbReference>
<keyword evidence="3 5" id="KW-0067">ATP-binding</keyword>
<dbReference type="GO" id="GO:0000502">
    <property type="term" value="C:proteasome complex"/>
    <property type="evidence" value="ECO:0007669"/>
    <property type="project" value="UniProtKB-KW"/>
</dbReference>
<dbReference type="SMART" id="SM00382">
    <property type="entry name" value="AAA"/>
    <property type="match status" value="1"/>
</dbReference>
<dbReference type="GO" id="GO:0007292">
    <property type="term" value="P:female gamete generation"/>
    <property type="evidence" value="ECO:0007669"/>
    <property type="project" value="UniProtKB-ARBA"/>
</dbReference>
<keyword evidence="9" id="KW-1185">Reference proteome</keyword>
<feature type="domain" description="AAA+ ATPase" evidence="7">
    <location>
        <begin position="223"/>
        <end position="403"/>
    </location>
</feature>
<dbReference type="InterPro" id="IPR003959">
    <property type="entry name" value="ATPase_AAA_core"/>
</dbReference>
<dbReference type="Pfam" id="PF17862">
    <property type="entry name" value="AAA_lid_3"/>
    <property type="match status" value="1"/>
</dbReference>
<comment type="similarity">
    <text evidence="1 5">Belongs to the AAA ATPase family.</text>
</comment>
<feature type="region of interest" description="Disordered" evidence="6">
    <location>
        <begin position="1"/>
        <end position="55"/>
    </location>
</feature>
<proteinExistence type="inferred from homology"/>
<evidence type="ECO:0000256" key="5">
    <source>
        <dbReference type="RuleBase" id="RU003651"/>
    </source>
</evidence>
<protein>
    <recommendedName>
        <fullName evidence="7">AAA+ ATPase domain-containing protein</fullName>
    </recommendedName>
</protein>
<reference evidence="8 9" key="1">
    <citation type="submission" date="2020-08" db="EMBL/GenBank/DDBJ databases">
        <title>Plant Genome Project.</title>
        <authorList>
            <person name="Zhang R.-G."/>
        </authorList>
    </citation>
    <scope>NUCLEOTIDE SEQUENCE [LARGE SCALE GENOMIC DNA]</scope>
    <source>
        <tissue evidence="8">Rhizome</tissue>
    </source>
</reference>
<organism evidence="8 9">
    <name type="scientific">Zingiber officinale</name>
    <name type="common">Ginger</name>
    <name type="synonym">Amomum zingiber</name>
    <dbReference type="NCBI Taxonomy" id="94328"/>
    <lineage>
        <taxon>Eukaryota</taxon>
        <taxon>Viridiplantae</taxon>
        <taxon>Streptophyta</taxon>
        <taxon>Embryophyta</taxon>
        <taxon>Tracheophyta</taxon>
        <taxon>Spermatophyta</taxon>
        <taxon>Magnoliopsida</taxon>
        <taxon>Liliopsida</taxon>
        <taxon>Zingiberales</taxon>
        <taxon>Zingiberaceae</taxon>
        <taxon>Zingiber</taxon>
    </lineage>
</organism>
<dbReference type="InterPro" id="IPR003593">
    <property type="entry name" value="AAA+_ATPase"/>
</dbReference>
<dbReference type="FunFam" id="2.40.50.140:FF:000067">
    <property type="entry name" value="26S protease regulatory subunit 4"/>
    <property type="match status" value="1"/>
</dbReference>
<dbReference type="InterPro" id="IPR050221">
    <property type="entry name" value="26S_Proteasome_ATPase"/>
</dbReference>
<dbReference type="GO" id="GO:0048232">
    <property type="term" value="P:male gamete generation"/>
    <property type="evidence" value="ECO:0007669"/>
    <property type="project" value="UniProtKB-ARBA"/>
</dbReference>
<dbReference type="InterPro" id="IPR041569">
    <property type="entry name" value="AAA_lid_3"/>
</dbReference>
<dbReference type="InterPro" id="IPR032501">
    <property type="entry name" value="Prot_ATP_ID_OB_2nd"/>
</dbReference>
<keyword evidence="2 5" id="KW-0547">Nucleotide-binding</keyword>
<dbReference type="Gene3D" id="3.40.50.300">
    <property type="entry name" value="P-loop containing nucleotide triphosphate hydrolases"/>
    <property type="match status" value="1"/>
</dbReference>
<dbReference type="InterPro" id="IPR012340">
    <property type="entry name" value="NA-bd_OB-fold"/>
</dbReference>
<feature type="region of interest" description="Disordered" evidence="6">
    <location>
        <begin position="89"/>
        <end position="109"/>
    </location>
</feature>
<comment type="caution">
    <text evidence="8">The sequence shown here is derived from an EMBL/GenBank/DDBJ whole genome shotgun (WGS) entry which is preliminary data.</text>
</comment>
<gene>
    <name evidence="8" type="ORF">ZIOFF_003316</name>
</gene>
<name>A0A8J5INE9_ZINOF</name>
<keyword evidence="4" id="KW-0647">Proteasome</keyword>
<feature type="compositionally biased region" description="Basic and acidic residues" evidence="6">
    <location>
        <begin position="89"/>
        <end position="108"/>
    </location>
</feature>
<evidence type="ECO:0000256" key="6">
    <source>
        <dbReference type="SAM" id="MobiDB-lite"/>
    </source>
</evidence>
<dbReference type="Pfam" id="PF00004">
    <property type="entry name" value="AAA"/>
    <property type="match status" value="1"/>
</dbReference>
<dbReference type="PANTHER" id="PTHR23073">
    <property type="entry name" value="26S PROTEASOME REGULATORY SUBUNIT"/>
    <property type="match status" value="1"/>
</dbReference>
<accession>A0A8J5INE9</accession>
<dbReference type="AlphaFoldDB" id="A0A8J5INE9"/>
<dbReference type="InterPro" id="IPR027417">
    <property type="entry name" value="P-loop_NTPase"/>
</dbReference>
<dbReference type="Gene3D" id="1.10.8.60">
    <property type="match status" value="1"/>
</dbReference>
<evidence type="ECO:0000313" key="9">
    <source>
        <dbReference type="Proteomes" id="UP000734854"/>
    </source>
</evidence>
<dbReference type="InterPro" id="IPR003960">
    <property type="entry name" value="ATPase_AAA_CS"/>
</dbReference>
<dbReference type="EMBL" id="JACMSC010000001">
    <property type="protein sequence ID" value="KAG6538204.1"/>
    <property type="molecule type" value="Genomic_DNA"/>
</dbReference>
<evidence type="ECO:0000256" key="1">
    <source>
        <dbReference type="ARBA" id="ARBA00006914"/>
    </source>
</evidence>
<dbReference type="PROSITE" id="PS00674">
    <property type="entry name" value="AAA"/>
    <property type="match status" value="1"/>
</dbReference>
<evidence type="ECO:0000256" key="3">
    <source>
        <dbReference type="ARBA" id="ARBA00022840"/>
    </source>
</evidence>
<sequence>MGQGTPGGMGKQGHPGDRKHDGDKKDKKFEPAAPPSRVGRKQRKQKGPDAAARIPTVTPLSKCRLRLLKLDRIKDYLLMEEEFVANQERLRPQEEKNEEDRSKVDDLRGSPMSVGNLEELIDENHAIVSSSVGPEYYVSILSFVDKDQLEPGCAILMHNKVLSVVGLLQDEVDPMVSVMKVEKAPLESYADIGGLDSQIQEIKEAVELPLTHPELYEDIGIRPPKGVILYGEPGTGKTLLAKPKKKKKEGGEQLLNLSNMRKERKFTGAVAVGTFMEIAAFLSAVANSTSATFLRVVGSELIQKYLGDGPKLVRELFRVADDLSPSIVFIDEIDAVGTKRYDAHSGGEREIQRTMLELLNQLDGFDSRGDVKVILATNRIESLDPALLRPGRIDRKIEFPLPDIKTRRRIFQIHTSRMTLADDVNLEEFVMTKDEFSGADIKAICTEAGLLALRERRMKVTHADFKKAKEKVMFKKKEGVPEGLYM</sequence>
<evidence type="ECO:0000313" key="8">
    <source>
        <dbReference type="EMBL" id="KAG6538204.1"/>
    </source>
</evidence>
<evidence type="ECO:0000256" key="4">
    <source>
        <dbReference type="ARBA" id="ARBA00022942"/>
    </source>
</evidence>
<feature type="compositionally biased region" description="Basic and acidic residues" evidence="6">
    <location>
        <begin position="14"/>
        <end position="30"/>
    </location>
</feature>
<evidence type="ECO:0000256" key="2">
    <source>
        <dbReference type="ARBA" id="ARBA00022741"/>
    </source>
</evidence>
<dbReference type="FunFam" id="1.10.8.60:FF:000007">
    <property type="entry name" value="26S proteasome regulatory subunit 4"/>
    <property type="match status" value="1"/>
</dbReference>
<dbReference type="Pfam" id="PF16450">
    <property type="entry name" value="Prot_ATP_ID_OB_C"/>
    <property type="match status" value="1"/>
</dbReference>
<dbReference type="Gene3D" id="2.40.50.140">
    <property type="entry name" value="Nucleic acid-binding proteins"/>
    <property type="match status" value="1"/>
</dbReference>
<dbReference type="GO" id="GO:0005524">
    <property type="term" value="F:ATP binding"/>
    <property type="evidence" value="ECO:0007669"/>
    <property type="project" value="UniProtKB-KW"/>
</dbReference>
<dbReference type="GO" id="GO:0010078">
    <property type="term" value="P:maintenance of root meristem identity"/>
    <property type="evidence" value="ECO:0007669"/>
    <property type="project" value="UniProtKB-ARBA"/>
</dbReference>
<dbReference type="Proteomes" id="UP000734854">
    <property type="component" value="Unassembled WGS sequence"/>
</dbReference>
<evidence type="ECO:0000259" key="7">
    <source>
        <dbReference type="SMART" id="SM00382"/>
    </source>
</evidence>